<dbReference type="InterPro" id="IPR028053">
    <property type="entry name" value="Membr_insert_YidC_N"/>
</dbReference>
<evidence type="ECO:0000256" key="3">
    <source>
        <dbReference type="ARBA" id="ARBA00015325"/>
    </source>
</evidence>
<dbReference type="PANTHER" id="PTHR12428">
    <property type="entry name" value="OXA1"/>
    <property type="match status" value="1"/>
</dbReference>
<evidence type="ECO:0000256" key="13">
    <source>
        <dbReference type="HAMAP-Rule" id="MF_01810"/>
    </source>
</evidence>
<dbReference type="PRINTS" id="PR01900">
    <property type="entry name" value="YIDCPROTEIN"/>
</dbReference>
<feature type="region of interest" description="Disordered" evidence="14">
    <location>
        <begin position="34"/>
        <end position="78"/>
    </location>
</feature>
<dbReference type="GO" id="GO:0051205">
    <property type="term" value="P:protein insertion into membrane"/>
    <property type="evidence" value="ECO:0007669"/>
    <property type="project" value="TreeGrafter"/>
</dbReference>
<dbReference type="GO" id="GO:0015031">
    <property type="term" value="P:protein transport"/>
    <property type="evidence" value="ECO:0007669"/>
    <property type="project" value="UniProtKB-KW"/>
</dbReference>
<dbReference type="InterPro" id="IPR001708">
    <property type="entry name" value="YidC/ALB3/OXA1/COX18"/>
</dbReference>
<evidence type="ECO:0000313" key="18">
    <source>
        <dbReference type="Proteomes" id="UP000334923"/>
    </source>
</evidence>
<keyword evidence="9 13" id="KW-0472">Membrane</keyword>
<keyword evidence="18" id="KW-1185">Reference proteome</keyword>
<feature type="transmembrane region" description="Helical" evidence="13">
    <location>
        <begin position="525"/>
        <end position="544"/>
    </location>
</feature>
<dbReference type="NCBIfam" id="TIGR03593">
    <property type="entry name" value="yidC_nterm"/>
    <property type="match status" value="1"/>
</dbReference>
<accession>A0A5E6M9B0</accession>
<dbReference type="AlphaFoldDB" id="A0A5E6M9B0"/>
<dbReference type="EMBL" id="CABFVA020000024">
    <property type="protein sequence ID" value="VVM05528.1"/>
    <property type="molecule type" value="Genomic_DNA"/>
</dbReference>
<dbReference type="InterPro" id="IPR028055">
    <property type="entry name" value="YidC/Oxa/ALB_C"/>
</dbReference>
<dbReference type="OrthoDB" id="9780552at2"/>
<dbReference type="Pfam" id="PF14849">
    <property type="entry name" value="YidC_periplas"/>
    <property type="match status" value="1"/>
</dbReference>
<organism evidence="17 18">
    <name type="scientific">Methylacidimicrobium tartarophylax</name>
    <dbReference type="NCBI Taxonomy" id="1041768"/>
    <lineage>
        <taxon>Bacteria</taxon>
        <taxon>Pseudomonadati</taxon>
        <taxon>Verrucomicrobiota</taxon>
        <taxon>Methylacidimicrobium</taxon>
    </lineage>
</organism>
<dbReference type="Pfam" id="PF02096">
    <property type="entry name" value="60KD_IMP"/>
    <property type="match status" value="1"/>
</dbReference>
<evidence type="ECO:0000256" key="7">
    <source>
        <dbReference type="ARBA" id="ARBA00022927"/>
    </source>
</evidence>
<dbReference type="RefSeq" id="WP_142659592.1">
    <property type="nucleotide sequence ID" value="NZ_CABFVA020000024.1"/>
</dbReference>
<evidence type="ECO:0000256" key="14">
    <source>
        <dbReference type="SAM" id="MobiDB-lite"/>
    </source>
</evidence>
<protein>
    <recommendedName>
        <fullName evidence="3 13">Membrane protein insertase YidC</fullName>
    </recommendedName>
    <alternativeName>
        <fullName evidence="12 13">Foldase YidC</fullName>
    </alternativeName>
    <alternativeName>
        <fullName evidence="11 13">Membrane integrase YidC</fullName>
    </alternativeName>
    <alternativeName>
        <fullName evidence="13">Membrane protein YidC</fullName>
    </alternativeName>
</protein>
<dbReference type="InterPro" id="IPR038221">
    <property type="entry name" value="YidC_periplasmic_sf"/>
</dbReference>
<evidence type="ECO:0000256" key="8">
    <source>
        <dbReference type="ARBA" id="ARBA00022989"/>
    </source>
</evidence>
<dbReference type="GO" id="GO:0032977">
    <property type="term" value="F:membrane insertase activity"/>
    <property type="evidence" value="ECO:0007669"/>
    <property type="project" value="InterPro"/>
</dbReference>
<evidence type="ECO:0000256" key="11">
    <source>
        <dbReference type="ARBA" id="ARBA00033245"/>
    </source>
</evidence>
<keyword evidence="6 13" id="KW-0812">Transmembrane</keyword>
<evidence type="ECO:0000256" key="10">
    <source>
        <dbReference type="ARBA" id="ARBA00023186"/>
    </source>
</evidence>
<evidence type="ECO:0000256" key="2">
    <source>
        <dbReference type="ARBA" id="ARBA00010527"/>
    </source>
</evidence>
<name>A0A5E6M9B0_9BACT</name>
<evidence type="ECO:0000256" key="5">
    <source>
        <dbReference type="ARBA" id="ARBA00022475"/>
    </source>
</evidence>
<keyword evidence="7 13" id="KW-0653">Protein transport</keyword>
<reference evidence="17 18" key="1">
    <citation type="submission" date="2019-09" db="EMBL/GenBank/DDBJ databases">
        <authorList>
            <person name="Cremers G."/>
        </authorList>
    </citation>
    <scope>NUCLEOTIDE SEQUENCE [LARGE SCALE GENOMIC DNA]</scope>
    <source>
        <strain evidence="17">4A</strain>
    </source>
</reference>
<feature type="transmembrane region" description="Helical" evidence="13">
    <location>
        <begin position="371"/>
        <end position="389"/>
    </location>
</feature>
<dbReference type="CDD" id="cd20070">
    <property type="entry name" value="5TM_YidC_Alb3"/>
    <property type="match status" value="1"/>
</dbReference>
<keyword evidence="4 13" id="KW-0813">Transport</keyword>
<sequence>MDRKGWIGLIFCVVGLFAWQWYVLTHYGPRQAPKAAQTTSPVEGLKLPTTVSEGGAGAGTSEIESGKPLPSPGTLPPEETAVLENAQIKVIFTSWGGAIRSIELKNQRAHGDEPLVLNRFSREPVLNLTGWEEGTALAAYRCSQEGKDVVFVRTLANGVELRRRYQLNTGYEVRLNQQWVNPAPREVTLPRWRLFVGLGEPIHRQDPPGSIAANWFSLQGKLGRIGLPDFASAGLLGFQWRGARSLIDSPKESMRWVAVKSQFYATVLLPPGTLPPDRLICLPEPLLDFPGGGKGQPPSGLKAWASFPDIVLPPGSSLATTYTVFAGPKEYSLLKSLGQGTDRIMDYGFWGWIVKPLLWCMVHLHQLLPNYGVVIIVFTLGIKAVFWPLQSKANRHMKEMQALNPRIKELQAKYKEQPEKAQAELMKLYREFGVNPIGGCLPVAVQVPIFIGFYTMLQSAVELRHQSFLWIHDLTRPDTVATLPGIGLDINPLPLIMVGTQIIVARMSSPQAENPQARMMQWMPVFFLVFFYNFAAALPLYWTVNNLVSMAQTYWNLRKPVPTLHRVKKQKASGLSLRK</sequence>
<dbReference type="Gene3D" id="2.70.98.90">
    <property type="match status" value="1"/>
</dbReference>
<proteinExistence type="inferred from homology"/>
<evidence type="ECO:0000256" key="12">
    <source>
        <dbReference type="ARBA" id="ARBA00033342"/>
    </source>
</evidence>
<comment type="subcellular location">
    <subcellularLocation>
        <location evidence="1">Cell inner membrane</location>
        <topology evidence="1">Multi-pass membrane protein</topology>
    </subcellularLocation>
    <subcellularLocation>
        <location evidence="13">Cell membrane</location>
        <topology evidence="13">Multi-pass membrane protein</topology>
    </subcellularLocation>
</comment>
<evidence type="ECO:0000256" key="9">
    <source>
        <dbReference type="ARBA" id="ARBA00023136"/>
    </source>
</evidence>
<comment type="similarity">
    <text evidence="2 13">Belongs to the OXA1/ALB3/YidC family. Type 1 subfamily.</text>
</comment>
<dbReference type="HAMAP" id="MF_01810">
    <property type="entry name" value="YidC_type1"/>
    <property type="match status" value="1"/>
</dbReference>
<evidence type="ECO:0000259" key="16">
    <source>
        <dbReference type="Pfam" id="PF14849"/>
    </source>
</evidence>
<evidence type="ECO:0000256" key="6">
    <source>
        <dbReference type="ARBA" id="ARBA00022692"/>
    </source>
</evidence>
<evidence type="ECO:0000256" key="1">
    <source>
        <dbReference type="ARBA" id="ARBA00004429"/>
    </source>
</evidence>
<gene>
    <name evidence="13 17" type="primary">yidC</name>
    <name evidence="17" type="ORF">MAMT_00665</name>
</gene>
<dbReference type="PANTHER" id="PTHR12428:SF65">
    <property type="entry name" value="CYTOCHROME C OXIDASE ASSEMBLY PROTEIN COX18, MITOCHONDRIAL"/>
    <property type="match status" value="1"/>
</dbReference>
<evidence type="ECO:0000256" key="4">
    <source>
        <dbReference type="ARBA" id="ARBA00022448"/>
    </source>
</evidence>
<dbReference type="CDD" id="cd19961">
    <property type="entry name" value="EcYidC-like_peri"/>
    <property type="match status" value="1"/>
</dbReference>
<keyword evidence="8 13" id="KW-1133">Transmembrane helix</keyword>
<dbReference type="GO" id="GO:0005886">
    <property type="term" value="C:plasma membrane"/>
    <property type="evidence" value="ECO:0007669"/>
    <property type="project" value="UniProtKB-SubCell"/>
</dbReference>
<feature type="domain" description="Membrane insertase YidC/Oxa/ALB C-terminal" evidence="15">
    <location>
        <begin position="371"/>
        <end position="555"/>
    </location>
</feature>
<dbReference type="PRINTS" id="PR00701">
    <property type="entry name" value="60KDINNERMP"/>
</dbReference>
<comment type="caution">
    <text evidence="13">Lacks conserved residue(s) required for the propagation of feature annotation.</text>
</comment>
<dbReference type="Proteomes" id="UP000334923">
    <property type="component" value="Unassembled WGS sequence"/>
</dbReference>
<feature type="transmembrane region" description="Helical" evidence="13">
    <location>
        <begin position="6"/>
        <end position="24"/>
    </location>
</feature>
<comment type="subunit">
    <text evidence="13">Interacts with the Sec translocase complex via SecD. Specifically interacts with transmembrane segments of nascent integral membrane proteins during membrane integration.</text>
</comment>
<comment type="function">
    <text evidence="13">Required for the insertion and/or proper folding and/or complex formation of integral membrane proteins into the membrane. Involved in integration of membrane proteins that insert both dependently and independently of the Sec translocase complex, as well as at least some lipoproteins. Aids folding of multispanning membrane proteins.</text>
</comment>
<keyword evidence="10 13" id="KW-0143">Chaperone</keyword>
<evidence type="ECO:0000313" key="17">
    <source>
        <dbReference type="EMBL" id="VVM05528.1"/>
    </source>
</evidence>
<keyword evidence="5 13" id="KW-1003">Cell membrane</keyword>
<evidence type="ECO:0000259" key="15">
    <source>
        <dbReference type="Pfam" id="PF02096"/>
    </source>
</evidence>
<dbReference type="InterPro" id="IPR047196">
    <property type="entry name" value="YidC_ALB_C"/>
</dbReference>
<dbReference type="InterPro" id="IPR019998">
    <property type="entry name" value="Membr_insert_YidC"/>
</dbReference>
<dbReference type="NCBIfam" id="TIGR03592">
    <property type="entry name" value="yidC_oxa1_cterm"/>
    <property type="match status" value="1"/>
</dbReference>
<feature type="domain" description="Membrane insertase YidC N-terminal" evidence="16">
    <location>
        <begin position="84"/>
        <end position="359"/>
    </location>
</feature>